<organism evidence="1 2">
    <name type="scientific">Dysgonomonas macrotermitis</name>
    <dbReference type="NCBI Taxonomy" id="1346286"/>
    <lineage>
        <taxon>Bacteria</taxon>
        <taxon>Pseudomonadati</taxon>
        <taxon>Bacteroidota</taxon>
        <taxon>Bacteroidia</taxon>
        <taxon>Bacteroidales</taxon>
        <taxon>Dysgonomonadaceae</taxon>
        <taxon>Dysgonomonas</taxon>
    </lineage>
</organism>
<dbReference type="EMBL" id="FQUC01000004">
    <property type="protein sequence ID" value="SHF17291.1"/>
    <property type="molecule type" value="Genomic_DNA"/>
</dbReference>
<evidence type="ECO:0000313" key="1">
    <source>
        <dbReference type="EMBL" id="SHF17291.1"/>
    </source>
</evidence>
<keyword evidence="2" id="KW-1185">Reference proteome</keyword>
<dbReference type="STRING" id="1346286.SAMN05444362_10486"/>
<evidence type="ECO:0000313" key="2">
    <source>
        <dbReference type="Proteomes" id="UP000184480"/>
    </source>
</evidence>
<sequence length="314" mass="37300">MINRIYFFSIVLILFLLSGVVHAQMKEAHRKLVLKSDVILVYNSYLEREKDIVSDYTTVYFDSIYDRNIDTILVNKTKFKKGDYRLQRLVEGEDVFINSIQEGGGCLLLGMLDSDSVYVNFLFLKKTGKEYRNLAELNGIEISRAKGYYIPQIIRLIEINSIKDPKEKYKQSVNWFIDNGVYPDNDFIEYYIQQGIVQKDNYFDDEIILRAKNMFLKGKESLLPIIQDKYASEAKNYYLQKMKRIARLTEPRYSDYYDFRNSIRLMYDFEYENAEYILLGMLTSDPVDSYDKSRIMRHFIEMVENDKNITIRKE</sequence>
<dbReference type="Proteomes" id="UP000184480">
    <property type="component" value="Unassembled WGS sequence"/>
</dbReference>
<gene>
    <name evidence="1" type="ORF">SAMN05444362_10486</name>
</gene>
<proteinExistence type="predicted"/>
<dbReference type="OrthoDB" id="1375051at2"/>
<accession>A0A1M4ZH09</accession>
<name>A0A1M4ZH09_9BACT</name>
<reference evidence="2" key="1">
    <citation type="submission" date="2016-11" db="EMBL/GenBank/DDBJ databases">
        <authorList>
            <person name="Varghese N."/>
            <person name="Submissions S."/>
        </authorList>
    </citation>
    <scope>NUCLEOTIDE SEQUENCE [LARGE SCALE GENOMIC DNA]</scope>
    <source>
        <strain evidence="2">DSM 27370</strain>
    </source>
</reference>
<dbReference type="RefSeq" id="WP_062181556.1">
    <property type="nucleotide sequence ID" value="NZ_BBXL01000013.1"/>
</dbReference>
<dbReference type="AlphaFoldDB" id="A0A1M4ZH09"/>
<protein>
    <submittedName>
        <fullName evidence="1">Uncharacterized protein</fullName>
    </submittedName>
</protein>